<reference evidence="1 2" key="1">
    <citation type="submission" date="2019-11" db="EMBL/GenBank/DDBJ databases">
        <authorList>
            <person name="Yang C."/>
            <person name="Li F."/>
        </authorList>
    </citation>
    <scope>NUCLEOTIDE SEQUENCE [LARGE SCALE GENOMIC DNA]</scope>
    <source>
        <strain evidence="1">KB4526</strain>
        <tissue evidence="1">Muscle</tissue>
    </source>
</reference>
<proteinExistence type="predicted"/>
<dbReference type="PANTHER" id="PTHR19446">
    <property type="entry name" value="REVERSE TRANSCRIPTASES"/>
    <property type="match status" value="1"/>
</dbReference>
<feature type="non-terminal residue" evidence="1">
    <location>
        <position position="104"/>
    </location>
</feature>
<feature type="non-terminal residue" evidence="1">
    <location>
        <position position="1"/>
    </location>
</feature>
<protein>
    <submittedName>
        <fullName evidence="1">LORF2 protein</fullName>
    </submittedName>
</protein>
<gene>
    <name evidence="1" type="ORF">FOF47_R06480</name>
</gene>
<comment type="caution">
    <text evidence="1">The sequence shown here is derived from an EMBL/GenBank/DDBJ whole genome shotgun (WGS) entry which is preliminary data.</text>
</comment>
<sequence length="104" mass="12315">ELRIGPTMDGQLIFDKAGKSIQWKKDSLFNRWCWEKWTSTCKRMKLDHFLTAYTKINSKWIKDLNVRQETLNEKAGNSLLDLQCSNFFLDTSPKARESREKNEL</sequence>
<name>A0A6G1BI48_CROCR</name>
<dbReference type="Proteomes" id="UP000475037">
    <property type="component" value="Unassembled WGS sequence"/>
</dbReference>
<dbReference type="EMBL" id="VOAJ01000477">
    <property type="protein sequence ID" value="KAF0887367.1"/>
    <property type="molecule type" value="Genomic_DNA"/>
</dbReference>
<evidence type="ECO:0000313" key="1">
    <source>
        <dbReference type="EMBL" id="KAF0887367.1"/>
    </source>
</evidence>
<accession>A0A6G1BI48</accession>
<keyword evidence="2" id="KW-1185">Reference proteome</keyword>
<dbReference type="AlphaFoldDB" id="A0A6G1BI48"/>
<organism evidence="1 2">
    <name type="scientific">Crocuta crocuta</name>
    <name type="common">Spotted hyena</name>
    <dbReference type="NCBI Taxonomy" id="9678"/>
    <lineage>
        <taxon>Eukaryota</taxon>
        <taxon>Metazoa</taxon>
        <taxon>Chordata</taxon>
        <taxon>Craniata</taxon>
        <taxon>Vertebrata</taxon>
        <taxon>Euteleostomi</taxon>
        <taxon>Mammalia</taxon>
        <taxon>Eutheria</taxon>
        <taxon>Laurasiatheria</taxon>
        <taxon>Carnivora</taxon>
        <taxon>Feliformia</taxon>
        <taxon>Hyaenidae</taxon>
        <taxon>Crocuta</taxon>
    </lineage>
</organism>
<evidence type="ECO:0000313" key="2">
    <source>
        <dbReference type="Proteomes" id="UP000475037"/>
    </source>
</evidence>